<reference evidence="3" key="1">
    <citation type="journal article" date="2019" name="Int. J. Syst. Evol. Microbiol.">
        <title>The Global Catalogue of Microorganisms (GCM) 10K type strain sequencing project: providing services to taxonomists for standard genome sequencing and annotation.</title>
        <authorList>
            <consortium name="The Broad Institute Genomics Platform"/>
            <consortium name="The Broad Institute Genome Sequencing Center for Infectious Disease"/>
            <person name="Wu L."/>
            <person name="Ma J."/>
        </authorList>
    </citation>
    <scope>NUCLEOTIDE SEQUENCE [LARGE SCALE GENOMIC DNA]</scope>
    <source>
        <strain evidence="3">JCM 13250</strain>
    </source>
</reference>
<dbReference type="EMBL" id="BAAALT010000126">
    <property type="protein sequence ID" value="GAA1813977.1"/>
    <property type="molecule type" value="Genomic_DNA"/>
</dbReference>
<keyword evidence="3" id="KW-1185">Reference proteome</keyword>
<dbReference type="Proteomes" id="UP001500218">
    <property type="component" value="Unassembled WGS sequence"/>
</dbReference>
<dbReference type="PANTHER" id="PTHR43630">
    <property type="entry name" value="POLY-BETA-1,6-N-ACETYL-D-GLUCOSAMINE SYNTHASE"/>
    <property type="match status" value="1"/>
</dbReference>
<dbReference type="SUPFAM" id="SSF53448">
    <property type="entry name" value="Nucleotide-diphospho-sugar transferases"/>
    <property type="match status" value="1"/>
</dbReference>
<evidence type="ECO:0000313" key="3">
    <source>
        <dbReference type="Proteomes" id="UP001500218"/>
    </source>
</evidence>
<dbReference type="RefSeq" id="WP_344133934.1">
    <property type="nucleotide sequence ID" value="NZ_BAAALT010000126.1"/>
</dbReference>
<protein>
    <recommendedName>
        <fullName evidence="1">Glycosyltransferase 2-like domain-containing protein</fullName>
    </recommendedName>
</protein>
<dbReference type="Pfam" id="PF00535">
    <property type="entry name" value="Glycos_transf_2"/>
    <property type="match status" value="1"/>
</dbReference>
<dbReference type="PANTHER" id="PTHR43630:SF2">
    <property type="entry name" value="GLYCOSYLTRANSFERASE"/>
    <property type="match status" value="1"/>
</dbReference>
<name>A0ABP4YIT2_9ACTN</name>
<dbReference type="Gene3D" id="3.90.550.10">
    <property type="entry name" value="Spore Coat Polysaccharide Biosynthesis Protein SpsA, Chain A"/>
    <property type="match status" value="1"/>
</dbReference>
<organism evidence="2 3">
    <name type="scientific">Luedemannella flava</name>
    <dbReference type="NCBI Taxonomy" id="349316"/>
    <lineage>
        <taxon>Bacteria</taxon>
        <taxon>Bacillati</taxon>
        <taxon>Actinomycetota</taxon>
        <taxon>Actinomycetes</taxon>
        <taxon>Micromonosporales</taxon>
        <taxon>Micromonosporaceae</taxon>
        <taxon>Luedemannella</taxon>
    </lineage>
</organism>
<evidence type="ECO:0000313" key="2">
    <source>
        <dbReference type="EMBL" id="GAA1813977.1"/>
    </source>
</evidence>
<evidence type="ECO:0000259" key="1">
    <source>
        <dbReference type="Pfam" id="PF00535"/>
    </source>
</evidence>
<sequence>MTSLAATMIVRDEAAVLAASLRALRNVVDEIHVHDTGSTDGTVSLAASLDAIVSRGLWTNDFASARNDAMAGWTADWVLAVDADEQAVADPAALRAFLAGTDADLLLVEIDNEQDRSAFTHRTGRLFRPSAGEWSGAVHEQVVARSGRLRVAHLPREVLHLRHTGYATEAVRYAKCVRNAALAQAAVDDLVAQGATASPTAVAATLLDLGRSLVGAERRQEAVDAFETLRELFPGTREWLVATDFLARQVLAAGLDEVCLVLVDQLRAAGAPPMYCDWLAAQAIAQLGDVAAAQRLLDGVTEVVDTDGRRYETTALRELKDLLGSLAPAAY</sequence>
<gene>
    <name evidence="2" type="ORF">GCM10009682_38770</name>
</gene>
<feature type="domain" description="Glycosyltransferase 2-like" evidence="1">
    <location>
        <begin position="8"/>
        <end position="124"/>
    </location>
</feature>
<proteinExistence type="predicted"/>
<dbReference type="InterPro" id="IPR001173">
    <property type="entry name" value="Glyco_trans_2-like"/>
</dbReference>
<accession>A0ABP4YIT2</accession>
<dbReference type="InterPro" id="IPR029044">
    <property type="entry name" value="Nucleotide-diphossugar_trans"/>
</dbReference>
<comment type="caution">
    <text evidence="2">The sequence shown here is derived from an EMBL/GenBank/DDBJ whole genome shotgun (WGS) entry which is preliminary data.</text>
</comment>